<name>A0AA96Y4I6_9CYAN</name>
<protein>
    <submittedName>
        <fullName evidence="2">Crp/Fnr family transcriptional regulator</fullName>
    </submittedName>
</protein>
<dbReference type="CDD" id="cd00038">
    <property type="entry name" value="CAP_ED"/>
    <property type="match status" value="1"/>
</dbReference>
<accession>A0AA96Y4I6</accession>
<dbReference type="Pfam" id="PF00027">
    <property type="entry name" value="cNMP_binding"/>
    <property type="match status" value="1"/>
</dbReference>
<evidence type="ECO:0000313" key="2">
    <source>
        <dbReference type="EMBL" id="WOB43131.1"/>
    </source>
</evidence>
<sequence>MYEPFYAFILKVFPEFKIDPALFDPFLECVEVKKGNFLFQEGDVCKSIGFTLKGCVRVFLVKDDRERTLSFHTENQSFGDFRSFLNQEPSQFSCEAIERSKILLLDHRAMQFIEGLPDGQKFLRLHAEGLASRMRDKLTSLYMDTPEERYCKLFEGEPEIIERVSNYHLASYLGIQPESLSRLKRRIYQRRVS</sequence>
<dbReference type="RefSeq" id="WP_316792319.1">
    <property type="nucleotide sequence ID" value="NZ_CP053540.1"/>
</dbReference>
<dbReference type="EMBL" id="CP053540">
    <property type="protein sequence ID" value="WOB43131.1"/>
    <property type="molecule type" value="Genomic_DNA"/>
</dbReference>
<dbReference type="AlphaFoldDB" id="A0AA96Y4I6"/>
<dbReference type="InterPro" id="IPR018490">
    <property type="entry name" value="cNMP-bd_dom_sf"/>
</dbReference>
<dbReference type="Gene3D" id="2.60.120.10">
    <property type="entry name" value="Jelly Rolls"/>
    <property type="match status" value="1"/>
</dbReference>
<proteinExistence type="predicted"/>
<evidence type="ECO:0000259" key="1">
    <source>
        <dbReference type="PROSITE" id="PS50042"/>
    </source>
</evidence>
<reference evidence="2" key="1">
    <citation type="submission" date="2020-05" db="EMBL/GenBank/DDBJ databases">
        <authorList>
            <person name="Zhu T."/>
            <person name="Keshari N."/>
            <person name="Lu X."/>
        </authorList>
    </citation>
    <scope>NUCLEOTIDE SEQUENCE</scope>
    <source>
        <strain evidence="2">NK1-22</strain>
    </source>
</reference>
<dbReference type="KEGG" id="tog:HNI00_08145"/>
<feature type="domain" description="Cyclic nucleotide-binding" evidence="1">
    <location>
        <begin position="27"/>
        <end position="113"/>
    </location>
</feature>
<dbReference type="InterPro" id="IPR000595">
    <property type="entry name" value="cNMP-bd_dom"/>
</dbReference>
<dbReference type="InterPro" id="IPR014710">
    <property type="entry name" value="RmlC-like_jellyroll"/>
</dbReference>
<gene>
    <name evidence="2" type="ORF">HNI00_08145</name>
</gene>
<dbReference type="SUPFAM" id="SSF51206">
    <property type="entry name" value="cAMP-binding domain-like"/>
    <property type="match status" value="1"/>
</dbReference>
<organism evidence="2">
    <name type="scientific">Thermoleptolyngbya oregonensis NK1-22</name>
    <dbReference type="NCBI Taxonomy" id="2547457"/>
    <lineage>
        <taxon>Bacteria</taxon>
        <taxon>Bacillati</taxon>
        <taxon>Cyanobacteriota</taxon>
        <taxon>Cyanophyceae</taxon>
        <taxon>Oculatellales</taxon>
        <taxon>Oculatellaceae</taxon>
        <taxon>Thermoleptolyngbya</taxon>
    </lineage>
</organism>
<dbReference type="PROSITE" id="PS50042">
    <property type="entry name" value="CNMP_BINDING_3"/>
    <property type="match status" value="1"/>
</dbReference>